<proteinExistence type="predicted"/>
<dbReference type="GO" id="GO:0046872">
    <property type="term" value="F:metal ion binding"/>
    <property type="evidence" value="ECO:0007669"/>
    <property type="project" value="UniProtKB-KW"/>
</dbReference>
<feature type="binding site" evidence="1">
    <location>
        <position position="195"/>
    </location>
    <ligand>
        <name>Zn(2+)</name>
        <dbReference type="ChEBI" id="CHEBI:29105"/>
        <note>catalytic</note>
    </ligand>
</feature>
<reference evidence="4" key="1">
    <citation type="submission" date="2021-01" db="EMBL/GenBank/DDBJ databases">
        <authorList>
            <person name="Corre E."/>
            <person name="Pelletier E."/>
            <person name="Niang G."/>
            <person name="Scheremetjew M."/>
            <person name="Finn R."/>
            <person name="Kale V."/>
            <person name="Holt S."/>
            <person name="Cochrane G."/>
            <person name="Meng A."/>
            <person name="Brown T."/>
            <person name="Cohen L."/>
        </authorList>
    </citation>
    <scope>NUCLEOTIDE SEQUENCE</scope>
    <source>
        <strain evidence="4">308</strain>
    </source>
</reference>
<name>A0A7S1FYA2_9STRA</name>
<feature type="region of interest" description="Disordered" evidence="2">
    <location>
        <begin position="240"/>
        <end position="274"/>
    </location>
</feature>
<dbReference type="InterPro" id="IPR024079">
    <property type="entry name" value="MetalloPept_cat_dom_sf"/>
</dbReference>
<evidence type="ECO:0000313" key="4">
    <source>
        <dbReference type="EMBL" id="CAD8897112.1"/>
    </source>
</evidence>
<organism evidence="4">
    <name type="scientific">Corethron hystrix</name>
    <dbReference type="NCBI Taxonomy" id="216773"/>
    <lineage>
        <taxon>Eukaryota</taxon>
        <taxon>Sar</taxon>
        <taxon>Stramenopiles</taxon>
        <taxon>Ochrophyta</taxon>
        <taxon>Bacillariophyta</taxon>
        <taxon>Coscinodiscophyceae</taxon>
        <taxon>Corethrophycidae</taxon>
        <taxon>Corethrales</taxon>
        <taxon>Corethraceae</taxon>
        <taxon>Corethron</taxon>
    </lineage>
</organism>
<accession>A0A7S1FYA2</accession>
<dbReference type="PANTHER" id="PTHR33683">
    <property type="entry name" value="1, PUTATIVE-RELATED"/>
    <property type="match status" value="1"/>
</dbReference>
<dbReference type="SUPFAM" id="SSF55486">
    <property type="entry name" value="Metalloproteases ('zincins'), catalytic domain"/>
    <property type="match status" value="1"/>
</dbReference>
<feature type="active site" evidence="1">
    <location>
        <position position="186"/>
    </location>
</feature>
<comment type="caution">
    <text evidence="1">Lacks conserved residue(s) required for the propagation of feature annotation.</text>
</comment>
<dbReference type="EMBL" id="HBFR01033335">
    <property type="protein sequence ID" value="CAD8897112.1"/>
    <property type="molecule type" value="Transcribed_RNA"/>
</dbReference>
<feature type="binding site" evidence="1">
    <location>
        <position position="189"/>
    </location>
    <ligand>
        <name>Zn(2+)</name>
        <dbReference type="ChEBI" id="CHEBI:29105"/>
        <note>catalytic</note>
    </ligand>
</feature>
<evidence type="ECO:0000256" key="2">
    <source>
        <dbReference type="SAM" id="MobiDB-lite"/>
    </source>
</evidence>
<dbReference type="PROSITE" id="PS50215">
    <property type="entry name" value="ADAM_MEPRO"/>
    <property type="match status" value="1"/>
</dbReference>
<feature type="domain" description="Peptidase M12B" evidence="3">
    <location>
        <begin position="36"/>
        <end position="196"/>
    </location>
</feature>
<dbReference type="Gene3D" id="3.40.390.10">
    <property type="entry name" value="Collagenase (Catalytic Domain)"/>
    <property type="match status" value="1"/>
</dbReference>
<gene>
    <name evidence="4" type="ORF">CHYS00102_LOCUS24326</name>
</gene>
<dbReference type="Pfam" id="PF13583">
    <property type="entry name" value="Reprolysin_4"/>
    <property type="match status" value="1"/>
</dbReference>
<feature type="region of interest" description="Disordered" evidence="2">
    <location>
        <begin position="448"/>
        <end position="482"/>
    </location>
</feature>
<sequence length="720" mass="78673">MDGDMDIDGAEMRDRHLFSPHQSISTKTQAACTIFKVIELAVVYESTFCADLGDKDTADQRVISLVAGISLKYQQEGLCTKVNIAHIEGHCESTTDPYKEFVDTNQSGCGSFGLLDGFTQYWNDNRGDIHRDDAQLFSGTGLECSSGGCVIGCASVRALCNSRAYGVNYATFSSNTNLVEVLIAHEMGHNCAASHEPSQNYIMYAFVNQASLGFSPNTISTFTGYFSQLTCIGDEASGPTIAPTANPTQTPTVSPTASPTTPLPTASPTISPRPTASPTIDLCAEFLQFQTLSGTHAPLAEGIMFDIFAIDIIRIHGFSLKVANNDVIDLRVYTKSGTHVGHETDRSNWTWIGDYVLQGSANEEVQSVVLNASLNLIISETQAFFVEQINGKNILPRDVSRWKNTGGIDISNQHMRTIVGTSITDDNSIPDMGFRGAVNYRVCSGIPSATPSTSAPTKTSSPTRSLLPTESPTRLPTTSPTSQCRDNLSIEFKFPWSSTSIDCVKIFQSAKSPKQLLNRCRMTDANGLLVKDYCSETCGMCGATCIDSDQSFSWPWTSNPSSCKAFFNSANTQVKIYKRCKRFDQNGLFVSKYCPLTCNSCECVDSTQTFSFPWTSKLVTCTSFLRNANTAKKVNNRCNKVDQNGLKVRDYCLATCGYCNACQDSTTQTFSFPWTSKLGTCSSFFKTANTKKKVNNRCKKKDQNGLLIKNYCISTCNTCS</sequence>
<dbReference type="AlphaFoldDB" id="A0A7S1FYA2"/>
<feature type="binding site" evidence="1">
    <location>
        <position position="185"/>
    </location>
    <ligand>
        <name>Zn(2+)</name>
        <dbReference type="ChEBI" id="CHEBI:29105"/>
        <note>catalytic</note>
    </ligand>
</feature>
<evidence type="ECO:0000259" key="3">
    <source>
        <dbReference type="PROSITE" id="PS50215"/>
    </source>
</evidence>
<keyword evidence="1" id="KW-0862">Zinc</keyword>
<evidence type="ECO:0000256" key="1">
    <source>
        <dbReference type="PROSITE-ProRule" id="PRU00276"/>
    </source>
</evidence>
<dbReference type="InterPro" id="IPR001590">
    <property type="entry name" value="Peptidase_M12B"/>
</dbReference>
<dbReference type="GO" id="GO:0004222">
    <property type="term" value="F:metalloendopeptidase activity"/>
    <property type="evidence" value="ECO:0007669"/>
    <property type="project" value="InterPro"/>
</dbReference>
<feature type="compositionally biased region" description="Low complexity" evidence="2">
    <location>
        <begin position="247"/>
        <end position="272"/>
    </location>
</feature>
<dbReference type="PANTHER" id="PTHR33683:SF46">
    <property type="entry name" value="SUSHI DOMAIN-CONTAINING PROTEIN"/>
    <property type="match status" value="1"/>
</dbReference>
<protein>
    <recommendedName>
        <fullName evidence="3">Peptidase M12B domain-containing protein</fullName>
    </recommendedName>
</protein>
<keyword evidence="1" id="KW-0479">Metal-binding</keyword>
<dbReference type="GO" id="GO:0006508">
    <property type="term" value="P:proteolysis"/>
    <property type="evidence" value="ECO:0007669"/>
    <property type="project" value="InterPro"/>
</dbReference>